<comment type="catalytic activity">
    <reaction evidence="7">
        <text>L-aspartate + L-glutamine + ATP + H2O = L-asparagine + L-glutamate + AMP + diphosphate + H(+)</text>
        <dbReference type="Rhea" id="RHEA:12228"/>
        <dbReference type="ChEBI" id="CHEBI:15377"/>
        <dbReference type="ChEBI" id="CHEBI:15378"/>
        <dbReference type="ChEBI" id="CHEBI:29985"/>
        <dbReference type="ChEBI" id="CHEBI:29991"/>
        <dbReference type="ChEBI" id="CHEBI:30616"/>
        <dbReference type="ChEBI" id="CHEBI:33019"/>
        <dbReference type="ChEBI" id="CHEBI:58048"/>
        <dbReference type="ChEBI" id="CHEBI:58359"/>
        <dbReference type="ChEBI" id="CHEBI:456215"/>
        <dbReference type="EC" id="6.3.5.4"/>
    </reaction>
</comment>
<evidence type="ECO:0000259" key="8">
    <source>
        <dbReference type="PROSITE" id="PS51278"/>
    </source>
</evidence>
<keyword evidence="10" id="KW-1185">Reference proteome</keyword>
<dbReference type="InterPro" id="IPR051786">
    <property type="entry name" value="ASN_synthetase/amidase"/>
</dbReference>
<dbReference type="Pfam" id="PF13537">
    <property type="entry name" value="GATase_7"/>
    <property type="match status" value="1"/>
</dbReference>
<keyword evidence="4" id="KW-0547">Nucleotide-binding</keyword>
<feature type="domain" description="Glutamine amidotransferase type-2" evidence="8">
    <location>
        <begin position="2"/>
        <end position="212"/>
    </location>
</feature>
<dbReference type="SUPFAM" id="SSF52402">
    <property type="entry name" value="Adenine nucleotide alpha hydrolases-like"/>
    <property type="match status" value="1"/>
</dbReference>
<dbReference type="PANTHER" id="PTHR43284">
    <property type="entry name" value="ASPARAGINE SYNTHETASE (GLUTAMINE-HYDROLYZING)"/>
    <property type="match status" value="1"/>
</dbReference>
<dbReference type="Gene3D" id="3.40.50.620">
    <property type="entry name" value="HUPs"/>
    <property type="match status" value="1"/>
</dbReference>
<dbReference type="Proteomes" id="UP000092950">
    <property type="component" value="Chromosome"/>
</dbReference>
<dbReference type="PROSITE" id="PS51278">
    <property type="entry name" value="GATASE_TYPE_2"/>
    <property type="match status" value="1"/>
</dbReference>
<dbReference type="Gene3D" id="3.60.20.10">
    <property type="entry name" value="Glutamine Phosphoribosylpyrophosphate, subunit 1, domain 1"/>
    <property type="match status" value="1"/>
</dbReference>
<comment type="pathway">
    <text evidence="1">Amino-acid biosynthesis; L-asparagine biosynthesis; L-asparagine from L-aspartate (L-Gln route): step 1/1.</text>
</comment>
<dbReference type="InterPro" id="IPR029055">
    <property type="entry name" value="Ntn_hydrolases_N"/>
</dbReference>
<dbReference type="SUPFAM" id="SSF56235">
    <property type="entry name" value="N-terminal nucleophile aminohydrolases (Ntn hydrolases)"/>
    <property type="match status" value="1"/>
</dbReference>
<dbReference type="InterPro" id="IPR017932">
    <property type="entry name" value="GATase_2_dom"/>
</dbReference>
<dbReference type="InterPro" id="IPR001962">
    <property type="entry name" value="Asn_synthase"/>
</dbReference>
<dbReference type="RefSeq" id="WP_043207245.1">
    <property type="nucleotide sequence ID" value="NZ_CAJGUP010000229.1"/>
</dbReference>
<evidence type="ECO:0000256" key="2">
    <source>
        <dbReference type="ARBA" id="ARBA00005752"/>
    </source>
</evidence>
<evidence type="ECO:0000313" key="9">
    <source>
        <dbReference type="EMBL" id="ANY18007.1"/>
    </source>
</evidence>
<organism evidence="9 10">
    <name type="scientific">Bordetella pseudohinzii</name>
    <dbReference type="NCBI Taxonomy" id="1331258"/>
    <lineage>
        <taxon>Bacteria</taxon>
        <taxon>Pseudomonadati</taxon>
        <taxon>Pseudomonadota</taxon>
        <taxon>Betaproteobacteria</taxon>
        <taxon>Burkholderiales</taxon>
        <taxon>Alcaligenaceae</taxon>
        <taxon>Bordetella</taxon>
    </lineage>
</organism>
<reference evidence="9 10" key="1">
    <citation type="submission" date="2016-07" db="EMBL/GenBank/DDBJ databases">
        <title>Complete genome sequences of Bordetella pseudohinzii.</title>
        <authorList>
            <person name="Spilker T."/>
            <person name="Darrah R."/>
            <person name="LiPuma J.J."/>
        </authorList>
    </citation>
    <scope>NUCLEOTIDE SEQUENCE [LARGE SCALE GENOMIC DNA]</scope>
    <source>
        <strain evidence="9 10">HI4681</strain>
    </source>
</reference>
<dbReference type="InterPro" id="IPR014729">
    <property type="entry name" value="Rossmann-like_a/b/a_fold"/>
</dbReference>
<evidence type="ECO:0000256" key="5">
    <source>
        <dbReference type="ARBA" id="ARBA00022840"/>
    </source>
</evidence>
<comment type="similarity">
    <text evidence="2">Belongs to the asparagine synthetase family.</text>
</comment>
<dbReference type="EMBL" id="CP016440">
    <property type="protein sequence ID" value="ANY18007.1"/>
    <property type="molecule type" value="Genomic_DNA"/>
</dbReference>
<sequence>MCGIFGAIWRENRPAGLIEKHLQLGVERQRHRGPDGHGLWIHPGGRLGLAHVRLSIIDLNTGAQPMRGASGNVITYNGEVYNYIELRREIGEELFETTSDTEVILRAYEKWGPDCVQKLEGMFAFAIWDEKRGQLFVARDRFGIKPFYYAVSQGGFYFASEIKGLTPFLPEVKTDVNALHDYFAFQFCLGEKTLFDGVRQLKPAHCGYVDPSLGLQQRQYWEVHYNLDWDHTERYFVEQVRECLRDSVTLHMRSDVEVGAYISGGVDSSLVAAMARQERKGERFQGFTGKFSFSESFDESRYAQVLADEHDIQLHQVDISENDFVDDISKVIYHLDQPVAGPGSFPQYEVSRLAKNHVKVVLGGQGSDEMFGGYARYLIAYWEQCIKGALDGTMHNGNYIVTYESIIPNLRTLRNYKPLIQEFMAEGIFDTRDKRYYRLINRSNTFGNVVNWDMFANKASSFDDFKEIFWGKNVGQESYFDSITHFDFKTLLPALLQVEDRMSMAHGIESRVPFLDHKLIELVATVPANIKFQNGELKRLLRLAFQDTLPQAIRERKDKMGFPVPLQVWMKQGGKAREFILDTFRGANARTREYLAPGFDIETMMQQEGLFSRNIWAFLSLELWQQQFHDVHQQTLSI</sequence>
<dbReference type="EC" id="6.3.5.4" evidence="3"/>
<dbReference type="Pfam" id="PF00733">
    <property type="entry name" value="Asn_synthase"/>
    <property type="match status" value="1"/>
</dbReference>
<evidence type="ECO:0000313" key="10">
    <source>
        <dbReference type="Proteomes" id="UP000092950"/>
    </source>
</evidence>
<evidence type="ECO:0000256" key="1">
    <source>
        <dbReference type="ARBA" id="ARBA00005187"/>
    </source>
</evidence>
<evidence type="ECO:0000256" key="4">
    <source>
        <dbReference type="ARBA" id="ARBA00022741"/>
    </source>
</evidence>
<dbReference type="CDD" id="cd01991">
    <property type="entry name" value="Asn_synthase_B_C"/>
    <property type="match status" value="1"/>
</dbReference>
<dbReference type="PANTHER" id="PTHR43284:SF1">
    <property type="entry name" value="ASPARAGINE SYNTHETASE"/>
    <property type="match status" value="1"/>
</dbReference>
<evidence type="ECO:0000256" key="3">
    <source>
        <dbReference type="ARBA" id="ARBA00012737"/>
    </source>
</evidence>
<gene>
    <name evidence="9" type="ORF">BBN53_20220</name>
</gene>
<keyword evidence="6" id="KW-0315">Glutamine amidotransferase</keyword>
<protein>
    <recommendedName>
        <fullName evidence="3">asparagine synthase (glutamine-hydrolyzing)</fullName>
        <ecNumber evidence="3">6.3.5.4</ecNumber>
    </recommendedName>
</protein>
<accession>A0ABM6DJD7</accession>
<dbReference type="InterPro" id="IPR006426">
    <property type="entry name" value="Asn_synth_AEB"/>
</dbReference>
<name>A0ABM6DJD7_9BORD</name>
<dbReference type="InterPro" id="IPR033738">
    <property type="entry name" value="AsnB_N"/>
</dbReference>
<dbReference type="CDD" id="cd00712">
    <property type="entry name" value="AsnB"/>
    <property type="match status" value="1"/>
</dbReference>
<keyword evidence="5" id="KW-0067">ATP-binding</keyword>
<dbReference type="NCBIfam" id="TIGR01536">
    <property type="entry name" value="asn_synth_AEB"/>
    <property type="match status" value="1"/>
</dbReference>
<evidence type="ECO:0000256" key="7">
    <source>
        <dbReference type="ARBA" id="ARBA00048741"/>
    </source>
</evidence>
<evidence type="ECO:0000256" key="6">
    <source>
        <dbReference type="ARBA" id="ARBA00022962"/>
    </source>
</evidence>
<proteinExistence type="inferred from homology"/>
<dbReference type="PIRSF" id="PIRSF001589">
    <property type="entry name" value="Asn_synthetase_glu-h"/>
    <property type="match status" value="1"/>
</dbReference>